<dbReference type="SUPFAM" id="SSF48452">
    <property type="entry name" value="TPR-like"/>
    <property type="match status" value="1"/>
</dbReference>
<dbReference type="Gene3D" id="1.25.40.10">
    <property type="entry name" value="Tetratricopeptide repeat domain"/>
    <property type="match status" value="1"/>
</dbReference>
<dbReference type="PANTHER" id="PTHR26312:SF222">
    <property type="entry name" value="EXPRESSED PROTEIN"/>
    <property type="match status" value="1"/>
</dbReference>
<dbReference type="InterPro" id="IPR011990">
    <property type="entry name" value="TPR-like_helical_dom_sf"/>
</dbReference>
<dbReference type="Pfam" id="PF25474">
    <property type="entry name" value="TPR_TmcB"/>
    <property type="match status" value="1"/>
</dbReference>
<feature type="region of interest" description="Disordered" evidence="1">
    <location>
        <begin position="35"/>
        <end position="83"/>
    </location>
</feature>
<organism evidence="3 4">
    <name type="scientific">Nelumbo nucifera</name>
    <name type="common">Sacred lotus</name>
    <dbReference type="NCBI Taxonomy" id="4432"/>
    <lineage>
        <taxon>Eukaryota</taxon>
        <taxon>Viridiplantae</taxon>
        <taxon>Streptophyta</taxon>
        <taxon>Embryophyta</taxon>
        <taxon>Tracheophyta</taxon>
        <taxon>Spermatophyta</taxon>
        <taxon>Magnoliopsida</taxon>
        <taxon>Proteales</taxon>
        <taxon>Nelumbonaceae</taxon>
        <taxon>Nelumbo</taxon>
    </lineage>
</organism>
<accession>A0A822YMU4</accession>
<protein>
    <recommendedName>
        <fullName evidence="2">TmcB/TmcC TPR repeats domain-containing protein</fullName>
    </recommendedName>
</protein>
<dbReference type="GO" id="GO:0006396">
    <property type="term" value="P:RNA processing"/>
    <property type="evidence" value="ECO:0007669"/>
    <property type="project" value="InterPro"/>
</dbReference>
<dbReference type="PANTHER" id="PTHR26312">
    <property type="entry name" value="TETRATRICOPEPTIDE REPEAT PROTEIN 5"/>
    <property type="match status" value="1"/>
</dbReference>
<dbReference type="AlphaFoldDB" id="A0A822YMU4"/>
<feature type="domain" description="TmcB/TmcC TPR repeats" evidence="2">
    <location>
        <begin position="191"/>
        <end position="238"/>
    </location>
</feature>
<dbReference type="EMBL" id="DUZY01000003">
    <property type="protein sequence ID" value="DAD32619.1"/>
    <property type="molecule type" value="Genomic_DNA"/>
</dbReference>
<name>A0A822YMU4_NELNU</name>
<comment type="caution">
    <text evidence="3">The sequence shown here is derived from an EMBL/GenBank/DDBJ whole genome shotgun (WGS) entry which is preliminary data.</text>
</comment>
<evidence type="ECO:0000259" key="2">
    <source>
        <dbReference type="Pfam" id="PF25474"/>
    </source>
</evidence>
<evidence type="ECO:0000313" key="3">
    <source>
        <dbReference type="EMBL" id="DAD32619.1"/>
    </source>
</evidence>
<dbReference type="InterPro" id="IPR057352">
    <property type="entry name" value="TPR_TmcB/C"/>
</dbReference>
<reference evidence="3 4" key="1">
    <citation type="journal article" date="2020" name="Mol. Biol. Evol.">
        <title>Distinct Expression and Methylation Patterns for Genes with Different Fates following a Single Whole-Genome Duplication in Flowering Plants.</title>
        <authorList>
            <person name="Shi T."/>
            <person name="Rahmani R.S."/>
            <person name="Gugger P.F."/>
            <person name="Wang M."/>
            <person name="Li H."/>
            <person name="Zhang Y."/>
            <person name="Li Z."/>
            <person name="Wang Q."/>
            <person name="Van de Peer Y."/>
            <person name="Marchal K."/>
            <person name="Chen J."/>
        </authorList>
    </citation>
    <scope>NUCLEOTIDE SEQUENCE [LARGE SCALE GENOMIC DNA]</scope>
    <source>
        <tissue evidence="3">Leaf</tissue>
    </source>
</reference>
<feature type="compositionally biased region" description="Polar residues" evidence="1">
    <location>
        <begin position="61"/>
        <end position="71"/>
    </location>
</feature>
<dbReference type="Proteomes" id="UP000607653">
    <property type="component" value="Unassembled WGS sequence"/>
</dbReference>
<evidence type="ECO:0000313" key="4">
    <source>
        <dbReference type="Proteomes" id="UP000607653"/>
    </source>
</evidence>
<dbReference type="SMART" id="SM00386">
    <property type="entry name" value="HAT"/>
    <property type="match status" value="2"/>
</dbReference>
<dbReference type="InterPro" id="IPR003107">
    <property type="entry name" value="HAT"/>
</dbReference>
<proteinExistence type="predicted"/>
<keyword evidence="4" id="KW-1185">Reference proteome</keyword>
<gene>
    <name evidence="3" type="ORF">HUJ06_011470</name>
</gene>
<sequence length="305" mass="34171">MLLRSSSTPISSSIIEDAGVNSKSSWRISSTPETNLKISLPANPSPVTRQSKHKHIRRVTSDGNLHATSITWPAGDGADSPLQSGKVFPTSTTRHNEYKSMIKLEPIPSFSLYDRNGNEIEDEEELATNTGDDGDGFSLPPLGSHYANRSEENETFGLSESLFCQEPRYLCLALGLGVDPDRAETKKSTFSDERTQQHYQNLLHDDPCNPLILRNYATYLNKVKGDYEKAEKLYSRAILANPNDGEVLSEYAKLRWKVHGDQERASNYFERAVKASPQNSHVVAAYASFLWNTEENEDEREVTIQ</sequence>
<evidence type="ECO:0000256" key="1">
    <source>
        <dbReference type="SAM" id="MobiDB-lite"/>
    </source>
</evidence>